<dbReference type="Proteomes" id="UP001497392">
    <property type="component" value="Unassembled WGS sequence"/>
</dbReference>
<feature type="compositionally biased region" description="Basic and acidic residues" evidence="1">
    <location>
        <begin position="299"/>
        <end position="309"/>
    </location>
</feature>
<evidence type="ECO:0000256" key="1">
    <source>
        <dbReference type="SAM" id="MobiDB-lite"/>
    </source>
</evidence>
<sequence length="408" mass="44339">MRLQFELKPYHSPAAARNDCECTSNAQGVKANSYAEGGQNAEPAQEGRLELVTRVLLQGADEPQAKPLQWILGKLLSDIALSPVSGQRETFTEWDPFSSTLVLYVDTTSGGSISGSLDGILATDSGKTRSPGSSSESLSLIARQYATHFFDRFWCRTSDGAPVRYTDSQCWRPGVKAAVANTMVQMRAQGASLDAAPILAFMQEKAVRQFGEVRNGHRFKRPPSKNRIECYKATAAAWLQSFGQHQRSGTLPTEISDVLALCDKVHIPCRGLPATCCSSRWQPAQVDVNPAKECLRKAPPEEHVLRSEDIGSSEPATPSTVGCQETLEMPQGWELPAEWALGSHLENEWLLYMAPRLLGEGDSSSSAASASHSSMQAGWTSSPLLSDPCAVTDQSTCKKRKHEPSNLA</sequence>
<protein>
    <submittedName>
        <fullName evidence="2">G524 protein</fullName>
    </submittedName>
</protein>
<feature type="region of interest" description="Disordered" evidence="1">
    <location>
        <begin position="362"/>
        <end position="408"/>
    </location>
</feature>
<proteinExistence type="predicted"/>
<evidence type="ECO:0000313" key="3">
    <source>
        <dbReference type="Proteomes" id="UP001497392"/>
    </source>
</evidence>
<evidence type="ECO:0000313" key="2">
    <source>
        <dbReference type="EMBL" id="CAL5218800.1"/>
    </source>
</evidence>
<feature type="region of interest" description="Disordered" evidence="1">
    <location>
        <begin position="299"/>
        <end position="322"/>
    </location>
</feature>
<reference evidence="2 3" key="1">
    <citation type="submission" date="2024-06" db="EMBL/GenBank/DDBJ databases">
        <authorList>
            <person name="Kraege A."/>
            <person name="Thomma B."/>
        </authorList>
    </citation>
    <scope>NUCLEOTIDE SEQUENCE [LARGE SCALE GENOMIC DNA]</scope>
</reference>
<keyword evidence="3" id="KW-1185">Reference proteome</keyword>
<feature type="compositionally biased region" description="Low complexity" evidence="1">
    <location>
        <begin position="363"/>
        <end position="374"/>
    </location>
</feature>
<accession>A0ABP1FFX9</accession>
<dbReference type="EMBL" id="CAXHTA020000001">
    <property type="protein sequence ID" value="CAL5218800.1"/>
    <property type="molecule type" value="Genomic_DNA"/>
</dbReference>
<organism evidence="2 3">
    <name type="scientific">Coccomyxa viridis</name>
    <dbReference type="NCBI Taxonomy" id="1274662"/>
    <lineage>
        <taxon>Eukaryota</taxon>
        <taxon>Viridiplantae</taxon>
        <taxon>Chlorophyta</taxon>
        <taxon>core chlorophytes</taxon>
        <taxon>Trebouxiophyceae</taxon>
        <taxon>Trebouxiophyceae incertae sedis</taxon>
        <taxon>Coccomyxaceae</taxon>
        <taxon>Coccomyxa</taxon>
    </lineage>
</organism>
<gene>
    <name evidence="2" type="primary">g524</name>
    <name evidence="2" type="ORF">VP750_LOCUS459</name>
</gene>
<name>A0ABP1FFX9_9CHLO</name>
<feature type="compositionally biased region" description="Polar residues" evidence="1">
    <location>
        <begin position="375"/>
        <end position="384"/>
    </location>
</feature>
<comment type="caution">
    <text evidence="2">The sequence shown here is derived from an EMBL/GenBank/DDBJ whole genome shotgun (WGS) entry which is preliminary data.</text>
</comment>